<reference evidence="1 2" key="1">
    <citation type="submission" date="2010-04" db="EMBL/GenBank/DDBJ databases">
        <authorList>
            <person name="Weinstock G."/>
            <person name="Sodergren E."/>
            <person name="Clifton S."/>
            <person name="Fulton L."/>
            <person name="Fulton B."/>
            <person name="Courtney L."/>
            <person name="Fronick C."/>
            <person name="Harrison M."/>
            <person name="Strong C."/>
            <person name="Farmer C."/>
            <person name="Delahaunty K."/>
            <person name="Markovic C."/>
            <person name="Hall O."/>
            <person name="Minx P."/>
            <person name="Tomlinson C."/>
            <person name="Mitreva M."/>
            <person name="Hou S."/>
            <person name="Wollam A."/>
            <person name="Pepin K.H."/>
            <person name="Johnson M."/>
            <person name="Bhonagiri V."/>
            <person name="Zhang X."/>
            <person name="Suruliraj S."/>
            <person name="Warren W."/>
            <person name="Chinwalla A."/>
            <person name="Mardis E.R."/>
            <person name="Wilson R.K."/>
        </authorList>
    </citation>
    <scope>NUCLEOTIDE SEQUENCE [LARGE SCALE GENOMIC DNA]</scope>
    <source>
        <strain evidence="1 2">DSM 20306</strain>
    </source>
</reference>
<proteinExistence type="predicted"/>
<accession>A0ABN0AF31</accession>
<protein>
    <submittedName>
        <fullName evidence="1">Uncharacterized protein</fullName>
    </submittedName>
</protein>
<evidence type="ECO:0000313" key="2">
    <source>
        <dbReference type="Proteomes" id="UP000006015"/>
    </source>
</evidence>
<name>A0ABN0AF31_CORAM</name>
<dbReference type="EMBL" id="ADNS01000009">
    <property type="protein sequence ID" value="EFG81397.1"/>
    <property type="molecule type" value="Genomic_DNA"/>
</dbReference>
<evidence type="ECO:0000313" key="1">
    <source>
        <dbReference type="EMBL" id="EFG81397.1"/>
    </source>
</evidence>
<gene>
    <name evidence="1" type="ORF">HMPREF0281_01168</name>
</gene>
<comment type="caution">
    <text evidence="1">The sequence shown here is derived from an EMBL/GenBank/DDBJ whole genome shotgun (WGS) entry which is preliminary data.</text>
</comment>
<keyword evidence="2" id="KW-1185">Reference proteome</keyword>
<organism evidence="1 2">
    <name type="scientific">Corynebacterium ammoniagenes DSM 20306</name>
    <dbReference type="NCBI Taxonomy" id="649754"/>
    <lineage>
        <taxon>Bacteria</taxon>
        <taxon>Bacillati</taxon>
        <taxon>Actinomycetota</taxon>
        <taxon>Actinomycetes</taxon>
        <taxon>Mycobacteriales</taxon>
        <taxon>Corynebacteriaceae</taxon>
        <taxon>Corynebacterium</taxon>
    </lineage>
</organism>
<dbReference type="Proteomes" id="UP000006015">
    <property type="component" value="Unassembled WGS sequence"/>
</dbReference>
<sequence>MEWPNHTAADSTIAIVPCHPSALDGDYLSSLPVTRYREKRAEGFFHKNFPKAL</sequence>